<evidence type="ECO:0000313" key="4">
    <source>
        <dbReference type="Proteomes" id="UP000092445"/>
    </source>
</evidence>
<dbReference type="EnsemblMetazoa" id="GPAI008087-RA">
    <property type="protein sequence ID" value="GPAI008087-PA"/>
    <property type="gene ID" value="GPAI008087"/>
</dbReference>
<keyword evidence="2" id="KW-1133">Transmembrane helix</keyword>
<reference evidence="3" key="2">
    <citation type="submission" date="2020-05" db="UniProtKB">
        <authorList>
            <consortium name="EnsemblMetazoa"/>
        </authorList>
    </citation>
    <scope>IDENTIFICATION</scope>
    <source>
        <strain evidence="3">IAEA</strain>
    </source>
</reference>
<dbReference type="VEuPathDB" id="VectorBase:GPAI008087"/>
<evidence type="ECO:0000313" key="3">
    <source>
        <dbReference type="EnsemblMetazoa" id="GPAI008087-PA"/>
    </source>
</evidence>
<accession>A0A1A9Z9W8</accession>
<evidence type="ECO:0000256" key="1">
    <source>
        <dbReference type="SAM" id="MobiDB-lite"/>
    </source>
</evidence>
<feature type="region of interest" description="Disordered" evidence="1">
    <location>
        <begin position="99"/>
        <end position="131"/>
    </location>
</feature>
<feature type="transmembrane region" description="Helical" evidence="2">
    <location>
        <begin position="77"/>
        <end position="98"/>
    </location>
</feature>
<reference evidence="4" key="1">
    <citation type="submission" date="2014-03" db="EMBL/GenBank/DDBJ databases">
        <authorList>
            <person name="Aksoy S."/>
            <person name="Warren W."/>
            <person name="Wilson R.K."/>
        </authorList>
    </citation>
    <scope>NUCLEOTIDE SEQUENCE [LARGE SCALE GENOMIC DNA]</scope>
    <source>
        <strain evidence="4">IAEA</strain>
    </source>
</reference>
<dbReference type="Proteomes" id="UP000092445">
    <property type="component" value="Unassembled WGS sequence"/>
</dbReference>
<keyword evidence="2" id="KW-0472">Membrane</keyword>
<keyword evidence="2" id="KW-0812">Transmembrane</keyword>
<proteinExistence type="predicted"/>
<organism evidence="3 4">
    <name type="scientific">Glossina pallidipes</name>
    <name type="common">Tsetse fly</name>
    <dbReference type="NCBI Taxonomy" id="7398"/>
    <lineage>
        <taxon>Eukaryota</taxon>
        <taxon>Metazoa</taxon>
        <taxon>Ecdysozoa</taxon>
        <taxon>Arthropoda</taxon>
        <taxon>Hexapoda</taxon>
        <taxon>Insecta</taxon>
        <taxon>Pterygota</taxon>
        <taxon>Neoptera</taxon>
        <taxon>Endopterygota</taxon>
        <taxon>Diptera</taxon>
        <taxon>Brachycera</taxon>
        <taxon>Muscomorpha</taxon>
        <taxon>Hippoboscoidea</taxon>
        <taxon>Glossinidae</taxon>
        <taxon>Glossina</taxon>
    </lineage>
</organism>
<keyword evidence="4" id="KW-1185">Reference proteome</keyword>
<name>A0A1A9Z9W8_GLOPL</name>
<evidence type="ECO:0000256" key="2">
    <source>
        <dbReference type="SAM" id="Phobius"/>
    </source>
</evidence>
<protein>
    <submittedName>
        <fullName evidence="3">Uncharacterized protein</fullName>
    </submittedName>
</protein>
<sequence>MKTTQVCTFLLRSAPLRHSQQQILGPTPSNYTSILMGERHVASQHYMRWKTSQGGLRSWDRGIAEKKGTFLGESHHVTMLCLFCVWLLLLPMSCCLLLSSSSSSSSSSSLSSSSSTPPSSSSSSLSSSPSL</sequence>
<dbReference type="AlphaFoldDB" id="A0A1A9Z9W8"/>